<dbReference type="Pfam" id="PF09844">
    <property type="entry name" value="DUF2071"/>
    <property type="match status" value="1"/>
</dbReference>
<dbReference type="GeneID" id="68611797"/>
<gene>
    <name evidence="1" type="ORF">GCM10025751_12230</name>
</gene>
<keyword evidence="2" id="KW-1185">Reference proteome</keyword>
<dbReference type="SUPFAM" id="SSF160104">
    <property type="entry name" value="Acetoacetate decarboxylase-like"/>
    <property type="match status" value="1"/>
</dbReference>
<dbReference type="Proteomes" id="UP001501729">
    <property type="component" value="Unassembled WGS sequence"/>
</dbReference>
<sequence length="226" mass="25869">MRALQFTWRDCLFVHWPVERGTLRTAVPDSLALDTHEGQAWVSILVSTIENARPPGVPAMLGMTFPQVNFRTYVRLGRTPGVYFLSLDTGSRLAVRVARSLYRLPYYYADIVTESGSLHRVRSRRIQRGAPPVEFEATYEPEGSASTPEPGTLEDFLAERYRLFVPQAGRTTEIEHDPWYLYPATAEVSAESFFEAVGLPEPKRETRVRYCPRMEFHVQTPTRIEE</sequence>
<proteinExistence type="predicted"/>
<comment type="caution">
    <text evidence="1">The sequence shown here is derived from an EMBL/GenBank/DDBJ whole genome shotgun (WGS) entry which is preliminary data.</text>
</comment>
<dbReference type="AlphaFoldDB" id="A0AAV3UDZ9"/>
<accession>A0AAV3UDZ9</accession>
<dbReference type="EMBL" id="BAABKX010000001">
    <property type="protein sequence ID" value="GAA5044983.1"/>
    <property type="molecule type" value="Genomic_DNA"/>
</dbReference>
<dbReference type="PANTHER" id="PTHR39186">
    <property type="entry name" value="DUF2071 FAMILY PROTEIN"/>
    <property type="match status" value="1"/>
</dbReference>
<dbReference type="RefSeq" id="WP_227776011.1">
    <property type="nucleotide sequence ID" value="NZ_BAABKX010000001.1"/>
</dbReference>
<reference evidence="1 2" key="1">
    <citation type="journal article" date="2019" name="Int. J. Syst. Evol. Microbiol.">
        <title>The Global Catalogue of Microorganisms (GCM) 10K type strain sequencing project: providing services to taxonomists for standard genome sequencing and annotation.</title>
        <authorList>
            <consortium name="The Broad Institute Genomics Platform"/>
            <consortium name="The Broad Institute Genome Sequencing Center for Infectious Disease"/>
            <person name="Wu L."/>
            <person name="Ma J."/>
        </authorList>
    </citation>
    <scope>NUCLEOTIDE SEQUENCE [LARGE SCALE GENOMIC DNA]</scope>
    <source>
        <strain evidence="1 2">JCM 17504</strain>
    </source>
</reference>
<evidence type="ECO:0000313" key="2">
    <source>
        <dbReference type="Proteomes" id="UP001501729"/>
    </source>
</evidence>
<dbReference type="InterPro" id="IPR023375">
    <property type="entry name" value="ADC_dom_sf"/>
</dbReference>
<dbReference type="InterPro" id="IPR018644">
    <property type="entry name" value="DUF2071"/>
</dbReference>
<dbReference type="Gene3D" id="2.40.400.10">
    <property type="entry name" value="Acetoacetate decarboxylase-like"/>
    <property type="match status" value="1"/>
</dbReference>
<organism evidence="1 2">
    <name type="scientific">Haladaptatus pallidirubidus</name>
    <dbReference type="NCBI Taxonomy" id="1008152"/>
    <lineage>
        <taxon>Archaea</taxon>
        <taxon>Methanobacteriati</taxon>
        <taxon>Methanobacteriota</taxon>
        <taxon>Stenosarchaea group</taxon>
        <taxon>Halobacteria</taxon>
        <taxon>Halobacteriales</taxon>
        <taxon>Haladaptataceae</taxon>
        <taxon>Haladaptatus</taxon>
    </lineage>
</organism>
<dbReference type="PANTHER" id="PTHR39186:SF1">
    <property type="entry name" value="DUF2071 DOMAIN-CONTAINING PROTEIN"/>
    <property type="match status" value="1"/>
</dbReference>
<evidence type="ECO:0000313" key="1">
    <source>
        <dbReference type="EMBL" id="GAA5044983.1"/>
    </source>
</evidence>
<protein>
    <submittedName>
        <fullName evidence="1">DUF2071 domain-containing protein</fullName>
    </submittedName>
</protein>
<name>A0AAV3UDZ9_9EURY</name>